<dbReference type="Pfam" id="PF13673">
    <property type="entry name" value="Acetyltransf_10"/>
    <property type="match status" value="1"/>
</dbReference>
<organism evidence="2 3">
    <name type="scientific">Hathewaya limosa</name>
    <name type="common">Clostridium limosum</name>
    <dbReference type="NCBI Taxonomy" id="1536"/>
    <lineage>
        <taxon>Bacteria</taxon>
        <taxon>Bacillati</taxon>
        <taxon>Bacillota</taxon>
        <taxon>Clostridia</taxon>
        <taxon>Eubacteriales</taxon>
        <taxon>Clostridiaceae</taxon>
        <taxon>Hathewaya</taxon>
    </lineage>
</organism>
<proteinExistence type="predicted"/>
<evidence type="ECO:0000313" key="3">
    <source>
        <dbReference type="Proteomes" id="UP001224418"/>
    </source>
</evidence>
<evidence type="ECO:0000259" key="1">
    <source>
        <dbReference type="PROSITE" id="PS51186"/>
    </source>
</evidence>
<sequence length="289" mass="34004">MAYKICKAQAEEWARYYCIYRVSNFNEWFSLSFQEEVDKYKRSEFCYWIVDNDNVKIGGAFIKPNMIKCIFVIPPYDKKKNLIDTIVLYAQSISDKNRGIIVPDVELEDIEHFKRYSFKLDRIQKLMICPTKKIQVTWKENFKVLTPKIQNREKIAELFYESYSNGNFEYNADTSYDSQLAGVQVYFNHIRRNNVPSEWSTLVYDTKSEKLVGACMVGLVNGLPYIIDFVVHSEFQGQKIGTKIMERTLNMFFNKYPYIRLNLIVGNDAESFYNKLGFIGLAKKAYMIN</sequence>
<accession>A0ABU0JS68</accession>
<dbReference type="EMBL" id="JAUSWN010000012">
    <property type="protein sequence ID" value="MDQ0479894.1"/>
    <property type="molecule type" value="Genomic_DNA"/>
</dbReference>
<dbReference type="Proteomes" id="UP001224418">
    <property type="component" value="Unassembled WGS sequence"/>
</dbReference>
<dbReference type="SUPFAM" id="SSF55729">
    <property type="entry name" value="Acyl-CoA N-acyltransferases (Nat)"/>
    <property type="match status" value="1"/>
</dbReference>
<name>A0ABU0JS68_HATLI</name>
<feature type="domain" description="N-acetyltransferase" evidence="1">
    <location>
        <begin position="140"/>
        <end position="289"/>
    </location>
</feature>
<keyword evidence="3" id="KW-1185">Reference proteome</keyword>
<comment type="caution">
    <text evidence="2">The sequence shown here is derived from an EMBL/GenBank/DDBJ whole genome shotgun (WGS) entry which is preliminary data.</text>
</comment>
<dbReference type="InterPro" id="IPR000182">
    <property type="entry name" value="GNAT_dom"/>
</dbReference>
<reference evidence="2 3" key="1">
    <citation type="submission" date="2023-07" db="EMBL/GenBank/DDBJ databases">
        <title>Genomic Encyclopedia of Type Strains, Phase IV (KMG-IV): sequencing the most valuable type-strain genomes for metagenomic binning, comparative biology and taxonomic classification.</title>
        <authorList>
            <person name="Goeker M."/>
        </authorList>
    </citation>
    <scope>NUCLEOTIDE SEQUENCE [LARGE SCALE GENOMIC DNA]</scope>
    <source>
        <strain evidence="2 3">DSM 1400</strain>
    </source>
</reference>
<dbReference type="Gene3D" id="3.40.630.30">
    <property type="match status" value="1"/>
</dbReference>
<dbReference type="RefSeq" id="WP_343749885.1">
    <property type="nucleotide sequence ID" value="NZ_BAAACJ010000037.1"/>
</dbReference>
<dbReference type="CDD" id="cd04301">
    <property type="entry name" value="NAT_SF"/>
    <property type="match status" value="1"/>
</dbReference>
<protein>
    <submittedName>
        <fullName evidence="2">Ribosomal protein S18 acetylase RimI-like enzyme</fullName>
    </submittedName>
</protein>
<dbReference type="InterPro" id="IPR016181">
    <property type="entry name" value="Acyl_CoA_acyltransferase"/>
</dbReference>
<evidence type="ECO:0000313" key="2">
    <source>
        <dbReference type="EMBL" id="MDQ0479894.1"/>
    </source>
</evidence>
<dbReference type="PROSITE" id="PS51186">
    <property type="entry name" value="GNAT"/>
    <property type="match status" value="1"/>
</dbReference>
<gene>
    <name evidence="2" type="ORF">QOZ93_001636</name>
</gene>